<reference evidence="2" key="2">
    <citation type="submission" date="2021-01" db="EMBL/GenBank/DDBJ databases">
        <authorList>
            <person name="Schikora-Tamarit M.A."/>
        </authorList>
    </citation>
    <scope>NUCLEOTIDE SEQUENCE</scope>
    <source>
        <strain evidence="2">NCAIM Y.01608</strain>
    </source>
</reference>
<feature type="region of interest" description="Disordered" evidence="1">
    <location>
        <begin position="89"/>
        <end position="108"/>
    </location>
</feature>
<name>A0A9P8NTA9_9ASCO</name>
<reference evidence="2" key="1">
    <citation type="journal article" date="2021" name="Open Biol.">
        <title>Shared evolutionary footprints suggest mitochondrial oxidative damage underlies multiple complex I losses in fungi.</title>
        <authorList>
            <person name="Schikora-Tamarit M.A."/>
            <person name="Marcet-Houben M."/>
            <person name="Nosek J."/>
            <person name="Gabaldon T."/>
        </authorList>
    </citation>
    <scope>NUCLEOTIDE SEQUENCE</scope>
    <source>
        <strain evidence="2">NCAIM Y.01608</strain>
    </source>
</reference>
<keyword evidence="3" id="KW-1185">Reference proteome</keyword>
<evidence type="ECO:0000256" key="1">
    <source>
        <dbReference type="SAM" id="MobiDB-lite"/>
    </source>
</evidence>
<dbReference type="EMBL" id="JAEUBD010001571">
    <property type="protein sequence ID" value="KAH3658989.1"/>
    <property type="molecule type" value="Genomic_DNA"/>
</dbReference>
<evidence type="ECO:0000313" key="2">
    <source>
        <dbReference type="EMBL" id="KAH3658989.1"/>
    </source>
</evidence>
<accession>A0A9P8NTA9</accession>
<organism evidence="2 3">
    <name type="scientific">Ogataea polymorpha</name>
    <dbReference type="NCBI Taxonomy" id="460523"/>
    <lineage>
        <taxon>Eukaryota</taxon>
        <taxon>Fungi</taxon>
        <taxon>Dikarya</taxon>
        <taxon>Ascomycota</taxon>
        <taxon>Saccharomycotina</taxon>
        <taxon>Pichiomycetes</taxon>
        <taxon>Pichiales</taxon>
        <taxon>Pichiaceae</taxon>
        <taxon>Ogataea</taxon>
    </lineage>
</organism>
<dbReference type="Proteomes" id="UP000788993">
    <property type="component" value="Unassembled WGS sequence"/>
</dbReference>
<protein>
    <submittedName>
        <fullName evidence="2">Uncharacterized protein</fullName>
    </submittedName>
</protein>
<dbReference type="AlphaFoldDB" id="A0A9P8NTA9"/>
<evidence type="ECO:0000313" key="3">
    <source>
        <dbReference type="Proteomes" id="UP000788993"/>
    </source>
</evidence>
<proteinExistence type="predicted"/>
<sequence>MPQTIRHKKNETISRTPFTINSVSFTAPFGSLDANQYRLTKGVLASKIRNEGIDGWQNPLKVIPNTVSAAPAWNKYGRPNMSKWNKQQYSRSHTKYPQVSAAVNPAKS</sequence>
<comment type="caution">
    <text evidence="2">The sequence shown here is derived from an EMBL/GenBank/DDBJ whole genome shotgun (WGS) entry which is preliminary data.</text>
</comment>
<gene>
    <name evidence="2" type="ORF">OGATHE_006715</name>
</gene>